<organism evidence="3">
    <name type="scientific">Albugo laibachii Nc14</name>
    <dbReference type="NCBI Taxonomy" id="890382"/>
    <lineage>
        <taxon>Eukaryota</taxon>
        <taxon>Sar</taxon>
        <taxon>Stramenopiles</taxon>
        <taxon>Oomycota</taxon>
        <taxon>Peronosporomycetes</taxon>
        <taxon>Albuginales</taxon>
        <taxon>Albuginaceae</taxon>
        <taxon>Albugo</taxon>
    </lineage>
</organism>
<gene>
    <name evidence="3" type="primary">AlNc14C233G9331</name>
    <name evidence="3" type="ORF">ALNC14_104560</name>
</gene>
<evidence type="ECO:0000256" key="1">
    <source>
        <dbReference type="SAM" id="MobiDB-lite"/>
    </source>
</evidence>
<dbReference type="AlphaFoldDB" id="F0WSI8"/>
<keyword evidence="2" id="KW-0812">Transmembrane</keyword>
<proteinExistence type="predicted"/>
<reference evidence="3" key="1">
    <citation type="journal article" date="2011" name="PLoS Biol.">
        <title>Gene gain and loss during evolution of obligate parasitism in the white rust pathogen of Arabidopsis thaliana.</title>
        <authorList>
            <person name="Kemen E."/>
            <person name="Gardiner A."/>
            <person name="Schultz-Larsen T."/>
            <person name="Kemen A.C."/>
            <person name="Balmuth A.L."/>
            <person name="Robert-Seilaniantz A."/>
            <person name="Bailey K."/>
            <person name="Holub E."/>
            <person name="Studholme D.J."/>
            <person name="Maclean D."/>
            <person name="Jones J.D."/>
        </authorList>
    </citation>
    <scope>NUCLEOTIDE SEQUENCE</scope>
</reference>
<sequence length="127" mass="14473">MDLYRPVMHDIPPQPNDQLSSYTSQQNAHYDTLLGAESRQYECGVITAISISLMASEPIGIVITTANRFRPKYPESANQKEATNNETETKTTRRKLDKFGLRTWLCIFSSFLSEYISALNIVTVIFY</sequence>
<name>F0WSI8_9STRA</name>
<dbReference type="HOGENOM" id="CLU_1974638_0_0_1"/>
<feature type="transmembrane region" description="Helical" evidence="2">
    <location>
        <begin position="103"/>
        <end position="126"/>
    </location>
</feature>
<dbReference type="EMBL" id="FR824278">
    <property type="protein sequence ID" value="CCA24312.1"/>
    <property type="molecule type" value="Genomic_DNA"/>
</dbReference>
<reference evidence="3" key="2">
    <citation type="submission" date="2011-02" db="EMBL/GenBank/DDBJ databases">
        <authorList>
            <person name="MacLean D."/>
        </authorList>
    </citation>
    <scope>NUCLEOTIDE SEQUENCE</scope>
</reference>
<feature type="region of interest" description="Disordered" evidence="1">
    <location>
        <begin position="1"/>
        <end position="22"/>
    </location>
</feature>
<evidence type="ECO:0000313" key="3">
    <source>
        <dbReference type="EMBL" id="CCA24312.1"/>
    </source>
</evidence>
<evidence type="ECO:0000256" key="2">
    <source>
        <dbReference type="SAM" id="Phobius"/>
    </source>
</evidence>
<keyword evidence="2" id="KW-0472">Membrane</keyword>
<protein>
    <submittedName>
        <fullName evidence="3">AlNc14C233G9331 protein</fullName>
    </submittedName>
</protein>
<accession>F0WSI8</accession>
<keyword evidence="2" id="KW-1133">Transmembrane helix</keyword>